<gene>
    <name evidence="3" type="ORF">SVUK_LOCUS5311</name>
</gene>
<sequence length="160" mass="18066">MARQKTANVNNKPKSSQSKESRKDKESVKPVKSERGCLSRMIRSIYKLTLTLGVVVFLAATVGILLNCADGAKNIKGSKPLCADLTRLSEFKGPSPLFFTNARNTYSTVLHGYWGRIQPSVHALQKKWNEYYREFVKSDIGITVDRQELGFFCSFIERNV</sequence>
<name>A0A3P7IR48_STRVU</name>
<dbReference type="Proteomes" id="UP000270094">
    <property type="component" value="Unassembled WGS sequence"/>
</dbReference>
<evidence type="ECO:0000313" key="3">
    <source>
        <dbReference type="EMBL" id="VDM70313.1"/>
    </source>
</evidence>
<dbReference type="EMBL" id="UYYB01015579">
    <property type="protein sequence ID" value="VDM70313.1"/>
    <property type="molecule type" value="Genomic_DNA"/>
</dbReference>
<evidence type="ECO:0000256" key="1">
    <source>
        <dbReference type="SAM" id="MobiDB-lite"/>
    </source>
</evidence>
<protein>
    <submittedName>
        <fullName evidence="3">Uncharacterized protein</fullName>
    </submittedName>
</protein>
<feature type="region of interest" description="Disordered" evidence="1">
    <location>
        <begin position="1"/>
        <end position="32"/>
    </location>
</feature>
<dbReference type="AlphaFoldDB" id="A0A3P7IR48"/>
<keyword evidence="2" id="KW-0812">Transmembrane</keyword>
<dbReference type="OrthoDB" id="1394818at2759"/>
<feature type="compositionally biased region" description="Polar residues" evidence="1">
    <location>
        <begin position="1"/>
        <end position="16"/>
    </location>
</feature>
<organism evidence="3 4">
    <name type="scientific">Strongylus vulgaris</name>
    <name type="common">Blood worm</name>
    <dbReference type="NCBI Taxonomy" id="40348"/>
    <lineage>
        <taxon>Eukaryota</taxon>
        <taxon>Metazoa</taxon>
        <taxon>Ecdysozoa</taxon>
        <taxon>Nematoda</taxon>
        <taxon>Chromadorea</taxon>
        <taxon>Rhabditida</taxon>
        <taxon>Rhabditina</taxon>
        <taxon>Rhabditomorpha</taxon>
        <taxon>Strongyloidea</taxon>
        <taxon>Strongylidae</taxon>
        <taxon>Strongylus</taxon>
    </lineage>
</organism>
<proteinExistence type="predicted"/>
<feature type="transmembrane region" description="Helical" evidence="2">
    <location>
        <begin position="45"/>
        <end position="66"/>
    </location>
</feature>
<keyword evidence="4" id="KW-1185">Reference proteome</keyword>
<accession>A0A3P7IR48</accession>
<keyword evidence="2" id="KW-0472">Membrane</keyword>
<reference evidence="3 4" key="1">
    <citation type="submission" date="2018-11" db="EMBL/GenBank/DDBJ databases">
        <authorList>
            <consortium name="Pathogen Informatics"/>
        </authorList>
    </citation>
    <scope>NUCLEOTIDE SEQUENCE [LARGE SCALE GENOMIC DNA]</scope>
</reference>
<evidence type="ECO:0000313" key="4">
    <source>
        <dbReference type="Proteomes" id="UP000270094"/>
    </source>
</evidence>
<evidence type="ECO:0000256" key="2">
    <source>
        <dbReference type="SAM" id="Phobius"/>
    </source>
</evidence>
<keyword evidence="2" id="KW-1133">Transmembrane helix</keyword>
<feature type="compositionally biased region" description="Basic and acidic residues" evidence="1">
    <location>
        <begin position="17"/>
        <end position="32"/>
    </location>
</feature>